<evidence type="ECO:0000256" key="9">
    <source>
        <dbReference type="ARBA" id="ARBA00023242"/>
    </source>
</evidence>
<feature type="domain" description="PHD-type" evidence="12">
    <location>
        <begin position="119"/>
        <end position="158"/>
    </location>
</feature>
<dbReference type="InterPro" id="IPR045104">
    <property type="entry name" value="Alfin"/>
</dbReference>
<dbReference type="GO" id="GO:0006325">
    <property type="term" value="P:chromatin organization"/>
    <property type="evidence" value="ECO:0007669"/>
    <property type="project" value="UniProtKB-UniRule"/>
</dbReference>
<dbReference type="CDD" id="cd15613">
    <property type="entry name" value="PHD_AL_plant"/>
    <property type="match status" value="1"/>
</dbReference>
<dbReference type="GO" id="GO:0005634">
    <property type="term" value="C:nucleus"/>
    <property type="evidence" value="ECO:0007669"/>
    <property type="project" value="UniProtKB-SubCell"/>
</dbReference>
<sequence length="160" mass="18451">MFKRCGWTFFHHIYHESRVNSRTKTNYEVELRPAWKKLFQLINDLPTIFEVVTGNVRQPKDQSGPHSNSSKIKSSGKMQQPRQPESQPKTVKTSPSPKLEDESGGDEEYDDDEQGAPLCGACGENYANDEFWICCDICERWFYGKCVKITPAKAEHIKQY</sequence>
<feature type="region of interest" description="Disordered" evidence="11">
    <location>
        <begin position="56"/>
        <end position="113"/>
    </location>
</feature>
<evidence type="ECO:0000256" key="1">
    <source>
        <dbReference type="ARBA" id="ARBA00004123"/>
    </source>
</evidence>
<feature type="compositionally biased region" description="Polar residues" evidence="11">
    <location>
        <begin position="64"/>
        <end position="96"/>
    </location>
</feature>
<proteinExistence type="inferred from homology"/>
<comment type="domain">
    <text evidence="10">The PHD-type zinc finger mediates the binding to H3K4me3.</text>
</comment>
<reference evidence="13 14" key="2">
    <citation type="submission" date="2020-07" db="EMBL/GenBank/DDBJ databases">
        <title>Genome assembly of wild tea tree DASZ reveals pedigree and selection history of tea varieties.</title>
        <authorList>
            <person name="Zhang W."/>
        </authorList>
    </citation>
    <scope>NUCLEOTIDE SEQUENCE [LARGE SCALE GENOMIC DNA]</scope>
    <source>
        <strain evidence="14">cv. G240</strain>
        <tissue evidence="13">Leaf</tissue>
    </source>
</reference>
<keyword evidence="9 10" id="KW-0539">Nucleus</keyword>
<dbReference type="Gene3D" id="3.30.40.10">
    <property type="entry name" value="Zinc/RING finger domain, C3HC4 (zinc finger)"/>
    <property type="match status" value="1"/>
</dbReference>
<dbReference type="InterPro" id="IPR013083">
    <property type="entry name" value="Znf_RING/FYVE/PHD"/>
</dbReference>
<dbReference type="GO" id="GO:0003712">
    <property type="term" value="F:transcription coregulator activity"/>
    <property type="evidence" value="ECO:0007669"/>
    <property type="project" value="TreeGrafter"/>
</dbReference>
<comment type="function">
    <text evidence="10">Histone-binding component that specifically recognizes H3 tails trimethylated on 'Lys-4' (H3K4me3), which mark transcription start sites of virtually all active genes.</text>
</comment>
<feature type="compositionally biased region" description="Acidic residues" evidence="11">
    <location>
        <begin position="102"/>
        <end position="113"/>
    </location>
</feature>
<comment type="similarity">
    <text evidence="2 10">Belongs to the Alfin family.</text>
</comment>
<dbReference type="GO" id="GO:0008270">
    <property type="term" value="F:zinc ion binding"/>
    <property type="evidence" value="ECO:0007669"/>
    <property type="project" value="UniProtKB-KW"/>
</dbReference>
<reference evidence="14" key="1">
    <citation type="journal article" date="2020" name="Nat. Commun.">
        <title>Genome assembly of wild tea tree DASZ reveals pedigree and selection history of tea varieties.</title>
        <authorList>
            <person name="Zhang W."/>
            <person name="Zhang Y."/>
            <person name="Qiu H."/>
            <person name="Guo Y."/>
            <person name="Wan H."/>
            <person name="Zhang X."/>
            <person name="Scossa F."/>
            <person name="Alseekh S."/>
            <person name="Zhang Q."/>
            <person name="Wang P."/>
            <person name="Xu L."/>
            <person name="Schmidt M.H."/>
            <person name="Jia X."/>
            <person name="Li D."/>
            <person name="Zhu A."/>
            <person name="Guo F."/>
            <person name="Chen W."/>
            <person name="Ni D."/>
            <person name="Usadel B."/>
            <person name="Fernie A.R."/>
            <person name="Wen W."/>
        </authorList>
    </citation>
    <scope>NUCLEOTIDE SEQUENCE [LARGE SCALE GENOMIC DNA]</scope>
    <source>
        <strain evidence="14">cv. G240</strain>
    </source>
</reference>
<dbReference type="EMBL" id="JACBKZ010000007">
    <property type="protein sequence ID" value="KAF5947133.1"/>
    <property type="molecule type" value="Genomic_DNA"/>
</dbReference>
<keyword evidence="7 10" id="KW-0805">Transcription regulation</keyword>
<keyword evidence="5 10" id="KW-0862">Zinc</keyword>
<dbReference type="GO" id="GO:0042393">
    <property type="term" value="F:histone binding"/>
    <property type="evidence" value="ECO:0007669"/>
    <property type="project" value="UniProtKB-UniRule"/>
</dbReference>
<evidence type="ECO:0000313" key="14">
    <source>
        <dbReference type="Proteomes" id="UP000593564"/>
    </source>
</evidence>
<comment type="subunit">
    <text evidence="10">Interacts with H3K4me3 and to a lesser extent with H3K4me2.</text>
</comment>
<evidence type="ECO:0000256" key="11">
    <source>
        <dbReference type="SAM" id="MobiDB-lite"/>
    </source>
</evidence>
<dbReference type="GO" id="GO:0006355">
    <property type="term" value="P:regulation of DNA-templated transcription"/>
    <property type="evidence" value="ECO:0007669"/>
    <property type="project" value="UniProtKB-UniRule"/>
</dbReference>
<dbReference type="InterPro" id="IPR011011">
    <property type="entry name" value="Znf_FYVE_PHD"/>
</dbReference>
<dbReference type="AlphaFoldDB" id="A0A7J7H2E3"/>
<keyword evidence="6 10" id="KW-0156">Chromatin regulator</keyword>
<organism evidence="13 14">
    <name type="scientific">Camellia sinensis</name>
    <name type="common">Tea plant</name>
    <name type="synonym">Thea sinensis</name>
    <dbReference type="NCBI Taxonomy" id="4442"/>
    <lineage>
        <taxon>Eukaryota</taxon>
        <taxon>Viridiplantae</taxon>
        <taxon>Streptophyta</taxon>
        <taxon>Embryophyta</taxon>
        <taxon>Tracheophyta</taxon>
        <taxon>Spermatophyta</taxon>
        <taxon>Magnoliopsida</taxon>
        <taxon>eudicotyledons</taxon>
        <taxon>Gunneridae</taxon>
        <taxon>Pentapetalae</taxon>
        <taxon>asterids</taxon>
        <taxon>Ericales</taxon>
        <taxon>Theaceae</taxon>
        <taxon>Camellia</taxon>
    </lineage>
</organism>
<comment type="caution">
    <text evidence="13">The sequence shown here is derived from an EMBL/GenBank/DDBJ whole genome shotgun (WGS) entry which is preliminary data.</text>
</comment>
<dbReference type="InterPro" id="IPR044104">
    <property type="entry name" value="PHD_AL_plant"/>
</dbReference>
<dbReference type="PANTHER" id="PTHR12321:SF60">
    <property type="entry name" value="PHD FINGER PROTEIN ALFIN-LIKE 6"/>
    <property type="match status" value="1"/>
</dbReference>
<keyword evidence="8 10" id="KW-0804">Transcription</keyword>
<keyword evidence="14" id="KW-1185">Reference proteome</keyword>
<dbReference type="PANTHER" id="PTHR12321">
    <property type="entry name" value="CPG BINDING PROTEIN"/>
    <property type="match status" value="1"/>
</dbReference>
<keyword evidence="3 10" id="KW-0479">Metal-binding</keyword>
<name>A0A7J7H2E3_CAMSI</name>
<dbReference type="GO" id="GO:0000976">
    <property type="term" value="F:transcription cis-regulatory region binding"/>
    <property type="evidence" value="ECO:0007669"/>
    <property type="project" value="TreeGrafter"/>
</dbReference>
<evidence type="ECO:0000256" key="2">
    <source>
        <dbReference type="ARBA" id="ARBA00010445"/>
    </source>
</evidence>
<dbReference type="InterPro" id="IPR019787">
    <property type="entry name" value="Znf_PHD-finger"/>
</dbReference>
<evidence type="ECO:0000256" key="10">
    <source>
        <dbReference type="RuleBase" id="RU369089"/>
    </source>
</evidence>
<evidence type="ECO:0000259" key="12">
    <source>
        <dbReference type="Pfam" id="PF00628"/>
    </source>
</evidence>
<protein>
    <recommendedName>
        <fullName evidence="10">PHD finger protein ALFIN-LIKE</fullName>
    </recommendedName>
</protein>
<evidence type="ECO:0000256" key="6">
    <source>
        <dbReference type="ARBA" id="ARBA00022853"/>
    </source>
</evidence>
<evidence type="ECO:0000256" key="3">
    <source>
        <dbReference type="ARBA" id="ARBA00022723"/>
    </source>
</evidence>
<gene>
    <name evidence="13" type="ORF">HYC85_017361</name>
</gene>
<dbReference type="Proteomes" id="UP000593564">
    <property type="component" value="Unassembled WGS sequence"/>
</dbReference>
<evidence type="ECO:0000256" key="7">
    <source>
        <dbReference type="ARBA" id="ARBA00023015"/>
    </source>
</evidence>
<evidence type="ECO:0000256" key="8">
    <source>
        <dbReference type="ARBA" id="ARBA00023163"/>
    </source>
</evidence>
<evidence type="ECO:0000313" key="13">
    <source>
        <dbReference type="EMBL" id="KAF5947133.1"/>
    </source>
</evidence>
<evidence type="ECO:0000256" key="5">
    <source>
        <dbReference type="ARBA" id="ARBA00022833"/>
    </source>
</evidence>
<evidence type="ECO:0000256" key="4">
    <source>
        <dbReference type="ARBA" id="ARBA00022771"/>
    </source>
</evidence>
<comment type="subcellular location">
    <subcellularLocation>
        <location evidence="1 10">Nucleus</location>
    </subcellularLocation>
</comment>
<dbReference type="FunFam" id="3.30.40.10:FF:000306">
    <property type="entry name" value="PHD finger alfin-like protein"/>
    <property type="match status" value="1"/>
</dbReference>
<accession>A0A7J7H2E3</accession>
<dbReference type="Pfam" id="PF00628">
    <property type="entry name" value="PHD"/>
    <property type="match status" value="1"/>
</dbReference>
<dbReference type="SUPFAM" id="SSF57903">
    <property type="entry name" value="FYVE/PHD zinc finger"/>
    <property type="match status" value="1"/>
</dbReference>
<keyword evidence="4 10" id="KW-0863">Zinc-finger</keyword>